<accession>B9RGJ5</accession>
<keyword evidence="2" id="KW-1185">Reference proteome</keyword>
<dbReference type="InParanoid" id="B9RGJ5"/>
<sequence>MGVVEDNEPPLKRVKLPVGEVRTFLDHSSVTGPVSCSLGDLMARPLNSQGDGETVGSRGVIKRLEFVKIITRALYLLPYIL</sequence>
<proteinExistence type="predicted"/>
<gene>
    <name evidence="1" type="ORF">RCOM_1454380</name>
</gene>
<dbReference type="AlphaFoldDB" id="B9RGJ5"/>
<organism evidence="1 2">
    <name type="scientific">Ricinus communis</name>
    <name type="common">Castor bean</name>
    <dbReference type="NCBI Taxonomy" id="3988"/>
    <lineage>
        <taxon>Eukaryota</taxon>
        <taxon>Viridiplantae</taxon>
        <taxon>Streptophyta</taxon>
        <taxon>Embryophyta</taxon>
        <taxon>Tracheophyta</taxon>
        <taxon>Spermatophyta</taxon>
        <taxon>Magnoliopsida</taxon>
        <taxon>eudicotyledons</taxon>
        <taxon>Gunneridae</taxon>
        <taxon>Pentapetalae</taxon>
        <taxon>rosids</taxon>
        <taxon>fabids</taxon>
        <taxon>Malpighiales</taxon>
        <taxon>Euphorbiaceae</taxon>
        <taxon>Acalyphoideae</taxon>
        <taxon>Acalypheae</taxon>
        <taxon>Ricinus</taxon>
    </lineage>
</organism>
<protein>
    <submittedName>
        <fullName evidence="1">Uncharacterized protein</fullName>
    </submittedName>
</protein>
<dbReference type="Proteomes" id="UP000008311">
    <property type="component" value="Unassembled WGS sequence"/>
</dbReference>
<dbReference type="eggNOG" id="KOG0293">
    <property type="taxonomic scope" value="Eukaryota"/>
</dbReference>
<name>B9RGJ5_RICCO</name>
<evidence type="ECO:0000313" key="1">
    <source>
        <dbReference type="EMBL" id="EEF49650.1"/>
    </source>
</evidence>
<reference evidence="2" key="1">
    <citation type="journal article" date="2010" name="Nat. Biotechnol.">
        <title>Draft genome sequence of the oilseed species Ricinus communis.</title>
        <authorList>
            <person name="Chan A.P."/>
            <person name="Crabtree J."/>
            <person name="Zhao Q."/>
            <person name="Lorenzi H."/>
            <person name="Orvis J."/>
            <person name="Puiu D."/>
            <person name="Melake-Berhan A."/>
            <person name="Jones K.M."/>
            <person name="Redman J."/>
            <person name="Chen G."/>
            <person name="Cahoon E.B."/>
            <person name="Gedil M."/>
            <person name="Stanke M."/>
            <person name="Haas B.J."/>
            <person name="Wortman J.R."/>
            <person name="Fraser-Liggett C.M."/>
            <person name="Ravel J."/>
            <person name="Rabinowicz P.D."/>
        </authorList>
    </citation>
    <scope>NUCLEOTIDE SEQUENCE [LARGE SCALE GENOMIC DNA]</scope>
    <source>
        <strain evidence="2">cv. Hale</strain>
    </source>
</reference>
<dbReference type="Pfam" id="PF23627">
    <property type="entry name" value="LisH_WDR26"/>
    <property type="match status" value="1"/>
</dbReference>
<dbReference type="EMBL" id="EQ973778">
    <property type="protein sequence ID" value="EEF49650.1"/>
    <property type="molecule type" value="Genomic_DNA"/>
</dbReference>
<dbReference type="STRING" id="3988.B9RGJ5"/>
<evidence type="ECO:0000313" key="2">
    <source>
        <dbReference type="Proteomes" id="UP000008311"/>
    </source>
</evidence>